<dbReference type="AlphaFoldDB" id="A0A1I3EBG2"/>
<keyword evidence="2" id="KW-0560">Oxidoreductase</keyword>
<dbReference type="SUPFAM" id="SSF55068">
    <property type="entry name" value="Peptide methionine sulfoxide reductase"/>
    <property type="match status" value="1"/>
</dbReference>
<dbReference type="RefSeq" id="WP_075443133.1">
    <property type="nucleotide sequence ID" value="NZ_FOQK01000009.1"/>
</dbReference>
<comment type="catalytic activity">
    <reaction evidence="3">
        <text>L-methionyl-[protein] + [thioredoxin]-disulfide + H2O = L-methionyl-(S)-S-oxide-[protein] + [thioredoxin]-dithiol</text>
        <dbReference type="Rhea" id="RHEA:14217"/>
        <dbReference type="Rhea" id="RHEA-COMP:10698"/>
        <dbReference type="Rhea" id="RHEA-COMP:10700"/>
        <dbReference type="Rhea" id="RHEA-COMP:12313"/>
        <dbReference type="Rhea" id="RHEA-COMP:12315"/>
        <dbReference type="ChEBI" id="CHEBI:15377"/>
        <dbReference type="ChEBI" id="CHEBI:16044"/>
        <dbReference type="ChEBI" id="CHEBI:29950"/>
        <dbReference type="ChEBI" id="CHEBI:44120"/>
        <dbReference type="ChEBI" id="CHEBI:50058"/>
        <dbReference type="EC" id="1.8.4.11"/>
    </reaction>
</comment>
<dbReference type="InterPro" id="IPR036509">
    <property type="entry name" value="Met_Sox_Rdtase_MsrA_sf"/>
</dbReference>
<evidence type="ECO:0000256" key="4">
    <source>
        <dbReference type="ARBA" id="ARBA00048782"/>
    </source>
</evidence>
<dbReference type="InterPro" id="IPR050162">
    <property type="entry name" value="MsrA_MetSO_reductase"/>
</dbReference>
<dbReference type="PANTHER" id="PTHR42799:SF2">
    <property type="entry name" value="MITOCHONDRIAL PEPTIDE METHIONINE SULFOXIDE REDUCTASE"/>
    <property type="match status" value="1"/>
</dbReference>
<dbReference type="EC" id="1.8.4.11" evidence="1"/>
<evidence type="ECO:0000256" key="2">
    <source>
        <dbReference type="ARBA" id="ARBA00023002"/>
    </source>
</evidence>
<proteinExistence type="predicted"/>
<evidence type="ECO:0000313" key="6">
    <source>
        <dbReference type="EMBL" id="SFH96285.1"/>
    </source>
</evidence>
<dbReference type="GO" id="GO:0008113">
    <property type="term" value="F:peptide-methionine (S)-S-oxide reductase activity"/>
    <property type="evidence" value="ECO:0007669"/>
    <property type="project" value="UniProtKB-EC"/>
</dbReference>
<evidence type="ECO:0000259" key="5">
    <source>
        <dbReference type="Pfam" id="PF01625"/>
    </source>
</evidence>
<dbReference type="EMBL" id="FOQK01000009">
    <property type="protein sequence ID" value="SFH96285.1"/>
    <property type="molecule type" value="Genomic_DNA"/>
</dbReference>
<evidence type="ECO:0000313" key="7">
    <source>
        <dbReference type="Proteomes" id="UP000183639"/>
    </source>
</evidence>
<feature type="domain" description="Peptide methionine sulphoxide reductase MsrA" evidence="5">
    <location>
        <begin position="5"/>
        <end position="159"/>
    </location>
</feature>
<organism evidence="6 7">
    <name type="scientific">Selenomonas ruminantium</name>
    <dbReference type="NCBI Taxonomy" id="971"/>
    <lineage>
        <taxon>Bacteria</taxon>
        <taxon>Bacillati</taxon>
        <taxon>Bacillota</taxon>
        <taxon>Negativicutes</taxon>
        <taxon>Selenomonadales</taxon>
        <taxon>Selenomonadaceae</taxon>
        <taxon>Selenomonas</taxon>
    </lineage>
</organism>
<dbReference type="PANTHER" id="PTHR42799">
    <property type="entry name" value="MITOCHONDRIAL PEPTIDE METHIONINE SULFOXIDE REDUCTASE"/>
    <property type="match status" value="1"/>
</dbReference>
<gene>
    <name evidence="6" type="ORF">SAMN04487861_109100</name>
</gene>
<evidence type="ECO:0000256" key="3">
    <source>
        <dbReference type="ARBA" id="ARBA00047806"/>
    </source>
</evidence>
<evidence type="ECO:0000256" key="1">
    <source>
        <dbReference type="ARBA" id="ARBA00012502"/>
    </source>
</evidence>
<reference evidence="6 7" key="1">
    <citation type="submission" date="2016-10" db="EMBL/GenBank/DDBJ databases">
        <authorList>
            <person name="de Groot N.N."/>
        </authorList>
    </citation>
    <scope>NUCLEOTIDE SEQUENCE [LARGE SCALE GENOMIC DNA]</scope>
    <source>
        <strain evidence="6 7">Z108</strain>
    </source>
</reference>
<dbReference type="GO" id="GO:0005737">
    <property type="term" value="C:cytoplasm"/>
    <property type="evidence" value="ECO:0007669"/>
    <property type="project" value="TreeGrafter"/>
</dbReference>
<dbReference type="Gene3D" id="3.30.1060.10">
    <property type="entry name" value="Peptide methionine sulphoxide reductase MsrA"/>
    <property type="match status" value="1"/>
</dbReference>
<dbReference type="OrthoDB" id="4174719at2"/>
<dbReference type="GO" id="GO:0034599">
    <property type="term" value="P:cellular response to oxidative stress"/>
    <property type="evidence" value="ECO:0007669"/>
    <property type="project" value="TreeGrafter"/>
</dbReference>
<dbReference type="Pfam" id="PF01625">
    <property type="entry name" value="PMSR"/>
    <property type="match status" value="1"/>
</dbReference>
<sequence length="175" mass="19836">MYTKKIYFSGGDFHELQAIFTGLPGVVSTRTGYLRGEGNDDEVHGIEVEYNPKKVDLSMLMDILFAVVTPYRPDGQGKAIGKEFRAGVWYTDAEDEPQLQFYMHFLANRGKPPAATGAGLTINDPNSKAVRKCYAKAVLLTDFRVAAEEHQQYFTKHPDAESFIDWKAFREQVRY</sequence>
<name>A0A1I3EBG2_SELRU</name>
<comment type="catalytic activity">
    <reaction evidence="4">
        <text>[thioredoxin]-disulfide + L-methionine + H2O = L-methionine (S)-S-oxide + [thioredoxin]-dithiol</text>
        <dbReference type="Rhea" id="RHEA:19993"/>
        <dbReference type="Rhea" id="RHEA-COMP:10698"/>
        <dbReference type="Rhea" id="RHEA-COMP:10700"/>
        <dbReference type="ChEBI" id="CHEBI:15377"/>
        <dbReference type="ChEBI" id="CHEBI:29950"/>
        <dbReference type="ChEBI" id="CHEBI:50058"/>
        <dbReference type="ChEBI" id="CHEBI:57844"/>
        <dbReference type="ChEBI" id="CHEBI:58772"/>
        <dbReference type="EC" id="1.8.4.11"/>
    </reaction>
</comment>
<dbReference type="Proteomes" id="UP000183639">
    <property type="component" value="Unassembled WGS sequence"/>
</dbReference>
<protein>
    <recommendedName>
        <fullName evidence="1">peptide-methionine (S)-S-oxide reductase</fullName>
        <ecNumber evidence="1">1.8.4.11</ecNumber>
    </recommendedName>
</protein>
<dbReference type="InterPro" id="IPR002569">
    <property type="entry name" value="Met_Sox_Rdtase_MsrA_dom"/>
</dbReference>
<accession>A0A1I3EBG2</accession>